<evidence type="ECO:0000313" key="4">
    <source>
        <dbReference type="Proteomes" id="UP000820818"/>
    </source>
</evidence>
<feature type="region of interest" description="Disordered" evidence="1">
    <location>
        <begin position="273"/>
        <end position="301"/>
    </location>
</feature>
<dbReference type="PANTHER" id="PTHR21261:SF15">
    <property type="entry name" value="BEATEN PATH IIIA, ISOFORM D-RELATED"/>
    <property type="match status" value="1"/>
</dbReference>
<dbReference type="InterPro" id="IPR036179">
    <property type="entry name" value="Ig-like_dom_sf"/>
</dbReference>
<accession>A0AAD5LP49</accession>
<dbReference type="PANTHER" id="PTHR21261">
    <property type="entry name" value="BEAT PROTEIN"/>
    <property type="match status" value="1"/>
</dbReference>
<dbReference type="CDD" id="cd00096">
    <property type="entry name" value="Ig"/>
    <property type="match status" value="1"/>
</dbReference>
<dbReference type="PROSITE" id="PS50835">
    <property type="entry name" value="IG_LIKE"/>
    <property type="match status" value="1"/>
</dbReference>
<proteinExistence type="predicted"/>
<feature type="compositionally biased region" description="Low complexity" evidence="1">
    <location>
        <begin position="292"/>
        <end position="301"/>
    </location>
</feature>
<dbReference type="Proteomes" id="UP000820818">
    <property type="component" value="Linkage Group LG1"/>
</dbReference>
<dbReference type="InterPro" id="IPR013783">
    <property type="entry name" value="Ig-like_fold"/>
</dbReference>
<comment type="caution">
    <text evidence="3">The sequence shown here is derived from an EMBL/GenBank/DDBJ whole genome shotgun (WGS) entry which is preliminary data.</text>
</comment>
<dbReference type="Pfam" id="PF13895">
    <property type="entry name" value="Ig_2"/>
    <property type="match status" value="1"/>
</dbReference>
<dbReference type="AlphaFoldDB" id="A0AAD5LP49"/>
<evidence type="ECO:0000256" key="1">
    <source>
        <dbReference type="SAM" id="MobiDB-lite"/>
    </source>
</evidence>
<feature type="compositionally biased region" description="Low complexity" evidence="1">
    <location>
        <begin position="273"/>
        <end position="285"/>
    </location>
</feature>
<evidence type="ECO:0000259" key="2">
    <source>
        <dbReference type="PROSITE" id="PS50835"/>
    </source>
</evidence>
<dbReference type="InterPro" id="IPR003599">
    <property type="entry name" value="Ig_sub"/>
</dbReference>
<dbReference type="SMART" id="SM00409">
    <property type="entry name" value="IG"/>
    <property type="match status" value="1"/>
</dbReference>
<protein>
    <recommendedName>
        <fullName evidence="2">Ig-like domain-containing protein</fullName>
    </recommendedName>
</protein>
<dbReference type="EMBL" id="WJBH02000001">
    <property type="protein sequence ID" value="KAI9565655.1"/>
    <property type="molecule type" value="Genomic_DNA"/>
</dbReference>
<gene>
    <name evidence="3" type="ORF">GHT06_009447</name>
</gene>
<dbReference type="FunFam" id="2.60.40.10:FF:000437">
    <property type="entry name" value="Beat-IIIc, isoform A"/>
    <property type="match status" value="1"/>
</dbReference>
<sequence length="347" mass="38654">MKKKISSSSSVFIVVSSVILYASYKCDALVITQMVVPSHVQRGSDLVLRCLYDLDGDSLYSIKWYKGSHEFFGYVPKETPQFRVFPWSNFTVHYDEQEIGKVHLKAVTREAEGRYKCEVSTEGPYFNTDYREDNLTVYDIYSDGPLMVGHPTNDLKPGNQLRFTCSFRKSRPKPILSWFVDSQETINKVESRYVMESTMSADKKSSNGSGLELWSAESELSIWPSARQLERKFLNVACRAIVLNETVYQRVASTNVTTASALTVQLQQQVQRSRVSSTSSSSSTSPVNSSGQQHQVSASMASSHHSRDSYSLSAASKGQGGSSNARPILVLLELWLFVVGLSAALLS</sequence>
<reference evidence="3 4" key="1">
    <citation type="submission" date="2022-05" db="EMBL/GenBank/DDBJ databases">
        <title>A multi-omics perspective on studying reproductive biology in Daphnia sinensis.</title>
        <authorList>
            <person name="Jia J."/>
        </authorList>
    </citation>
    <scope>NUCLEOTIDE SEQUENCE [LARGE SCALE GENOMIC DNA]</scope>
    <source>
        <strain evidence="3 4">WSL</strain>
    </source>
</reference>
<organism evidence="3 4">
    <name type="scientific">Daphnia sinensis</name>
    <dbReference type="NCBI Taxonomy" id="1820382"/>
    <lineage>
        <taxon>Eukaryota</taxon>
        <taxon>Metazoa</taxon>
        <taxon>Ecdysozoa</taxon>
        <taxon>Arthropoda</taxon>
        <taxon>Crustacea</taxon>
        <taxon>Branchiopoda</taxon>
        <taxon>Diplostraca</taxon>
        <taxon>Cladocera</taxon>
        <taxon>Anomopoda</taxon>
        <taxon>Daphniidae</taxon>
        <taxon>Daphnia</taxon>
        <taxon>Daphnia similis group</taxon>
    </lineage>
</organism>
<keyword evidence="4" id="KW-1185">Reference proteome</keyword>
<dbReference type="Gene3D" id="2.60.40.10">
    <property type="entry name" value="Immunoglobulins"/>
    <property type="match status" value="2"/>
</dbReference>
<feature type="domain" description="Ig-like" evidence="2">
    <location>
        <begin position="27"/>
        <end position="136"/>
    </location>
</feature>
<dbReference type="InterPro" id="IPR007110">
    <property type="entry name" value="Ig-like_dom"/>
</dbReference>
<name>A0AAD5LP49_9CRUS</name>
<evidence type="ECO:0000313" key="3">
    <source>
        <dbReference type="EMBL" id="KAI9565655.1"/>
    </source>
</evidence>
<dbReference type="SUPFAM" id="SSF48726">
    <property type="entry name" value="Immunoglobulin"/>
    <property type="match status" value="1"/>
</dbReference>